<evidence type="ECO:0000313" key="1">
    <source>
        <dbReference type="EMBL" id="PNX78480.1"/>
    </source>
</evidence>
<organism evidence="1 2">
    <name type="scientific">Trifolium pratense</name>
    <name type="common">Red clover</name>
    <dbReference type="NCBI Taxonomy" id="57577"/>
    <lineage>
        <taxon>Eukaryota</taxon>
        <taxon>Viridiplantae</taxon>
        <taxon>Streptophyta</taxon>
        <taxon>Embryophyta</taxon>
        <taxon>Tracheophyta</taxon>
        <taxon>Spermatophyta</taxon>
        <taxon>Magnoliopsida</taxon>
        <taxon>eudicotyledons</taxon>
        <taxon>Gunneridae</taxon>
        <taxon>Pentapetalae</taxon>
        <taxon>rosids</taxon>
        <taxon>fabids</taxon>
        <taxon>Fabales</taxon>
        <taxon>Fabaceae</taxon>
        <taxon>Papilionoideae</taxon>
        <taxon>50 kb inversion clade</taxon>
        <taxon>NPAAA clade</taxon>
        <taxon>Hologalegina</taxon>
        <taxon>IRL clade</taxon>
        <taxon>Trifolieae</taxon>
        <taxon>Trifolium</taxon>
    </lineage>
</organism>
<proteinExistence type="predicted"/>
<gene>
    <name evidence="1" type="ORF">L195_g034458</name>
</gene>
<dbReference type="Proteomes" id="UP000236291">
    <property type="component" value="Unassembled WGS sequence"/>
</dbReference>
<comment type="caution">
    <text evidence="1">The sequence shown here is derived from an EMBL/GenBank/DDBJ whole genome shotgun (WGS) entry which is preliminary data.</text>
</comment>
<dbReference type="EMBL" id="ASHM01034191">
    <property type="protein sequence ID" value="PNX78480.1"/>
    <property type="molecule type" value="Genomic_DNA"/>
</dbReference>
<reference evidence="1 2" key="1">
    <citation type="journal article" date="2014" name="Am. J. Bot.">
        <title>Genome assembly and annotation for red clover (Trifolium pratense; Fabaceae).</title>
        <authorList>
            <person name="Istvanek J."/>
            <person name="Jaros M."/>
            <person name="Krenek A."/>
            <person name="Repkova J."/>
        </authorList>
    </citation>
    <scope>NUCLEOTIDE SEQUENCE [LARGE SCALE GENOMIC DNA]</scope>
    <source>
        <strain evidence="2">cv. Tatra</strain>
        <tissue evidence="1">Young leaves</tissue>
    </source>
</reference>
<name>A0A2K3LIW1_TRIPR</name>
<evidence type="ECO:0000313" key="2">
    <source>
        <dbReference type="Proteomes" id="UP000236291"/>
    </source>
</evidence>
<reference evidence="1 2" key="2">
    <citation type="journal article" date="2017" name="Front. Plant Sci.">
        <title>Gene Classification and Mining of Molecular Markers Useful in Red Clover (Trifolium pratense) Breeding.</title>
        <authorList>
            <person name="Istvanek J."/>
            <person name="Dluhosova J."/>
            <person name="Dluhos P."/>
            <person name="Patkova L."/>
            <person name="Nedelnik J."/>
            <person name="Repkova J."/>
        </authorList>
    </citation>
    <scope>NUCLEOTIDE SEQUENCE [LARGE SCALE GENOMIC DNA]</scope>
    <source>
        <strain evidence="2">cv. Tatra</strain>
        <tissue evidence="1">Young leaves</tissue>
    </source>
</reference>
<feature type="non-terminal residue" evidence="1">
    <location>
        <position position="1"/>
    </location>
</feature>
<accession>A0A2K3LIW1</accession>
<dbReference type="AlphaFoldDB" id="A0A2K3LIW1"/>
<protein>
    <submittedName>
        <fullName evidence="1">Uncharacterized protein</fullName>
    </submittedName>
</protein>
<sequence length="78" mass="7788">AVADVRDVGNCHLMNTCNVPGCKQYCASLRGGSPNGGSCLPGSTVCCFLNSGYESGKCSVVAIVVIAVAATHNAVVVA</sequence>